<dbReference type="RefSeq" id="WP_254745426.1">
    <property type="nucleotide sequence ID" value="NZ_JANCLU010000023.1"/>
</dbReference>
<proteinExistence type="predicted"/>
<dbReference type="InterPro" id="IPR029058">
    <property type="entry name" value="AB_hydrolase_fold"/>
</dbReference>
<dbReference type="Proteomes" id="UP001205890">
    <property type="component" value="Unassembled WGS sequence"/>
</dbReference>
<keyword evidence="1 3" id="KW-0378">Hydrolase</keyword>
<dbReference type="PANTHER" id="PTHR48081:SF8">
    <property type="entry name" value="ALPHA_BETA HYDROLASE FOLD-3 DOMAIN-CONTAINING PROTEIN-RELATED"/>
    <property type="match status" value="1"/>
</dbReference>
<dbReference type="GO" id="GO:0016787">
    <property type="term" value="F:hydrolase activity"/>
    <property type="evidence" value="ECO:0007669"/>
    <property type="project" value="UniProtKB-KW"/>
</dbReference>
<name>A0ABT1LHI0_9HYPH</name>
<dbReference type="Gene3D" id="3.40.50.1820">
    <property type="entry name" value="alpha/beta hydrolase"/>
    <property type="match status" value="1"/>
</dbReference>
<evidence type="ECO:0000313" key="4">
    <source>
        <dbReference type="Proteomes" id="UP001205890"/>
    </source>
</evidence>
<dbReference type="EMBL" id="JANCLU010000023">
    <property type="protein sequence ID" value="MCP8940556.1"/>
    <property type="molecule type" value="Genomic_DNA"/>
</dbReference>
<reference evidence="3 4" key="1">
    <citation type="submission" date="2022-07" db="EMBL/GenBank/DDBJ databases">
        <authorList>
            <person name="Li W.-J."/>
            <person name="Deng Q.-Q."/>
        </authorList>
    </citation>
    <scope>NUCLEOTIDE SEQUENCE [LARGE SCALE GENOMIC DNA]</scope>
    <source>
        <strain evidence="3 4">SYSU M60028</strain>
    </source>
</reference>
<organism evidence="3 4">
    <name type="scientific">Alsobacter ponti</name>
    <dbReference type="NCBI Taxonomy" id="2962936"/>
    <lineage>
        <taxon>Bacteria</taxon>
        <taxon>Pseudomonadati</taxon>
        <taxon>Pseudomonadota</taxon>
        <taxon>Alphaproteobacteria</taxon>
        <taxon>Hyphomicrobiales</taxon>
        <taxon>Alsobacteraceae</taxon>
        <taxon>Alsobacter</taxon>
    </lineage>
</organism>
<comment type="caution">
    <text evidence="3">The sequence shown here is derived from an EMBL/GenBank/DDBJ whole genome shotgun (WGS) entry which is preliminary data.</text>
</comment>
<feature type="domain" description="Alpha/beta hydrolase fold-3" evidence="2">
    <location>
        <begin position="84"/>
        <end position="288"/>
    </location>
</feature>
<evidence type="ECO:0000313" key="3">
    <source>
        <dbReference type="EMBL" id="MCP8940556.1"/>
    </source>
</evidence>
<evidence type="ECO:0000259" key="2">
    <source>
        <dbReference type="Pfam" id="PF07859"/>
    </source>
</evidence>
<protein>
    <submittedName>
        <fullName evidence="3">Alpha/beta hydrolase</fullName>
    </submittedName>
</protein>
<dbReference type="Pfam" id="PF07859">
    <property type="entry name" value="Abhydrolase_3"/>
    <property type="match status" value="1"/>
</dbReference>
<keyword evidence="4" id="KW-1185">Reference proteome</keyword>
<dbReference type="PANTHER" id="PTHR48081">
    <property type="entry name" value="AB HYDROLASE SUPERFAMILY PROTEIN C4A8.06C"/>
    <property type="match status" value="1"/>
</dbReference>
<dbReference type="InterPro" id="IPR050300">
    <property type="entry name" value="GDXG_lipolytic_enzyme"/>
</dbReference>
<accession>A0ABT1LHI0</accession>
<evidence type="ECO:0000256" key="1">
    <source>
        <dbReference type="ARBA" id="ARBA00022801"/>
    </source>
</evidence>
<gene>
    <name evidence="3" type="ORF">NK718_18680</name>
</gene>
<sequence length="316" mass="33923">MPLHPDSVALLDRLAAFGRQHGIPPRHEQSVEQQRHYSRLTALLRQPAQPAPLASVEDVVFDTRGGPRRARVYRPRASGVLPTLVYVHGGGYVVGGIDESEAETRRFAAAIPANVVSLSYRLAPEHPWPAAVDDIEDAVSAIAAGAVEGLTLPLALAGVSAGAGLAAAATRRFTLAPASPIDLLVLLSPWLDMTMTSPSGFIYAQGHQLERQTLMTFCEMYLPTGVADGHPELSPARHPVPEGWPRTLILAAECDPLADDAALFARRLAEAGVPHECRYAPGLLHGFHGWFAQVAAVGEHLDWLDERIRAWAGPPA</sequence>
<dbReference type="InterPro" id="IPR013094">
    <property type="entry name" value="AB_hydrolase_3"/>
</dbReference>
<dbReference type="SUPFAM" id="SSF53474">
    <property type="entry name" value="alpha/beta-Hydrolases"/>
    <property type="match status" value="1"/>
</dbReference>